<evidence type="ECO:0000313" key="2">
    <source>
        <dbReference type="Proteomes" id="UP001059934"/>
    </source>
</evidence>
<dbReference type="InterPro" id="IPR009858">
    <property type="entry name" value="DUF1415"/>
</dbReference>
<keyword evidence="2" id="KW-1185">Reference proteome</keyword>
<sequence>MSVVESSSVEKHIRAWLQSFIVELNLCPFARPLIADPALRINVCEVNNSEQLHYAFLAELDLIQRSSEGEIATSLLVMPNVLHSFEDYLDFLGDAEAMLEELALDSTIQLASFHPQYLFDGEDKNSASHFSNRSPYPLIHFLREEMVTAALENIDMPQQIPERNIALLEGMGRETVAARWNALTGDEKK</sequence>
<gene>
    <name evidence="1" type="ORF">NYF23_02595</name>
</gene>
<dbReference type="EMBL" id="CP103416">
    <property type="protein sequence ID" value="UVW35511.1"/>
    <property type="molecule type" value="Genomic_DNA"/>
</dbReference>
<dbReference type="Pfam" id="PF07209">
    <property type="entry name" value="DUF1415"/>
    <property type="match status" value="1"/>
</dbReference>
<reference evidence="1" key="1">
    <citation type="submission" date="2022-08" db="EMBL/GenBank/DDBJ databases">
        <title>Catabolic pathway analysis in culturable SAR92 clade bacteria reveals their overlooked roles in DMSP degradation in coastal seas.</title>
        <authorList>
            <person name="He X."/>
            <person name="Zhang X."/>
            <person name="Zhang Y."/>
        </authorList>
    </citation>
    <scope>NUCLEOTIDE SEQUENCE</scope>
    <source>
        <strain evidence="1">H455</strain>
    </source>
</reference>
<evidence type="ECO:0000313" key="1">
    <source>
        <dbReference type="EMBL" id="UVW35511.1"/>
    </source>
</evidence>
<proteinExistence type="predicted"/>
<dbReference type="Proteomes" id="UP001059934">
    <property type="component" value="Chromosome"/>
</dbReference>
<protein>
    <submittedName>
        <fullName evidence="1">DUF1415 domain-containing protein</fullName>
    </submittedName>
</protein>
<name>A0ABY5TQZ3_9GAMM</name>
<accession>A0ABY5TQZ3</accession>
<organism evidence="1 2">
    <name type="scientific">SAR92 clade bacterium H455</name>
    <dbReference type="NCBI Taxonomy" id="2974818"/>
    <lineage>
        <taxon>Bacteria</taxon>
        <taxon>Pseudomonadati</taxon>
        <taxon>Pseudomonadota</taxon>
        <taxon>Gammaproteobacteria</taxon>
        <taxon>Cellvibrionales</taxon>
        <taxon>Porticoccaceae</taxon>
        <taxon>SAR92 clade</taxon>
    </lineage>
</organism>